<keyword evidence="1" id="KW-0489">Methyltransferase</keyword>
<dbReference type="GO" id="GO:0032259">
    <property type="term" value="P:methylation"/>
    <property type="evidence" value="ECO:0007669"/>
    <property type="project" value="UniProtKB-KW"/>
</dbReference>
<dbReference type="EMBL" id="CP096574">
    <property type="protein sequence ID" value="UPU34730.1"/>
    <property type="molecule type" value="Genomic_DNA"/>
</dbReference>
<dbReference type="Proteomes" id="UP000831485">
    <property type="component" value="Chromosome"/>
</dbReference>
<dbReference type="CDD" id="cd02440">
    <property type="entry name" value="AdoMet_MTases"/>
    <property type="match status" value="1"/>
</dbReference>
<reference evidence="1" key="1">
    <citation type="submission" date="2022-04" db="EMBL/GenBank/DDBJ databases">
        <authorList>
            <person name="Liu G."/>
        </authorList>
    </citation>
    <scope>NUCLEOTIDE SEQUENCE</scope>
    <source>
        <strain evidence="1">RG22</strain>
    </source>
</reference>
<protein>
    <submittedName>
        <fullName evidence="1">Class I SAM-dependent methyltransferase</fullName>
    </submittedName>
</protein>
<evidence type="ECO:0000313" key="2">
    <source>
        <dbReference type="Proteomes" id="UP000831485"/>
    </source>
</evidence>
<dbReference type="InterPro" id="IPR029063">
    <property type="entry name" value="SAM-dependent_MTases_sf"/>
</dbReference>
<name>A0ABY4L9R9_9BACT</name>
<accession>A0ABY4L9R9</accession>
<dbReference type="SUPFAM" id="SSF53335">
    <property type="entry name" value="S-adenosyl-L-methionine-dependent methyltransferases"/>
    <property type="match status" value="1"/>
</dbReference>
<dbReference type="Gene3D" id="3.40.50.150">
    <property type="entry name" value="Vaccinia Virus protein VP39"/>
    <property type="match status" value="1"/>
</dbReference>
<organism evidence="1 2">
    <name type="scientific">Geomonas paludis</name>
    <dbReference type="NCBI Taxonomy" id="2740185"/>
    <lineage>
        <taxon>Bacteria</taxon>
        <taxon>Pseudomonadati</taxon>
        <taxon>Thermodesulfobacteriota</taxon>
        <taxon>Desulfuromonadia</taxon>
        <taxon>Geobacterales</taxon>
        <taxon>Geobacteraceae</taxon>
        <taxon>Geomonas</taxon>
    </lineage>
</organism>
<dbReference type="Pfam" id="PF13489">
    <property type="entry name" value="Methyltransf_23"/>
    <property type="match status" value="1"/>
</dbReference>
<keyword evidence="1" id="KW-0808">Transferase</keyword>
<evidence type="ECO:0000313" key="1">
    <source>
        <dbReference type="EMBL" id="UPU34730.1"/>
    </source>
</evidence>
<dbReference type="GO" id="GO:0008168">
    <property type="term" value="F:methyltransferase activity"/>
    <property type="evidence" value="ECO:0007669"/>
    <property type="project" value="UniProtKB-KW"/>
</dbReference>
<sequence>MLIPATSVIRYARYFRLAKVHRVLDYGAGLLRNALYLTEQGFEVYAADVPEQVKALAAHPQAGRLAGLLTVGELAQAGLAVDLVLCTFVFNILATRNRKKQYLDNVVANLRPGGLFLIEVNSRQDDMACGSVLQHYYSCDGNAKSYNHDELDRQLSPFGFERVCHYYSSHALAALYRLAEAKKNQTAFLTFNRKESIRGG</sequence>
<keyword evidence="2" id="KW-1185">Reference proteome</keyword>
<proteinExistence type="predicted"/>
<dbReference type="RefSeq" id="WP_248646423.1">
    <property type="nucleotide sequence ID" value="NZ_CP096574.1"/>
</dbReference>
<gene>
    <name evidence="1" type="ORF">M1B72_14900</name>
</gene>